<protein>
    <recommendedName>
        <fullName evidence="3">Reverse transcriptase Ty1/copia-type domain-containing protein</fullName>
    </recommendedName>
</protein>
<evidence type="ECO:0000313" key="2">
    <source>
        <dbReference type="Proteomes" id="UP000436088"/>
    </source>
</evidence>
<organism evidence="1 2">
    <name type="scientific">Hibiscus syriacus</name>
    <name type="common">Rose of Sharon</name>
    <dbReference type="NCBI Taxonomy" id="106335"/>
    <lineage>
        <taxon>Eukaryota</taxon>
        <taxon>Viridiplantae</taxon>
        <taxon>Streptophyta</taxon>
        <taxon>Embryophyta</taxon>
        <taxon>Tracheophyta</taxon>
        <taxon>Spermatophyta</taxon>
        <taxon>Magnoliopsida</taxon>
        <taxon>eudicotyledons</taxon>
        <taxon>Gunneridae</taxon>
        <taxon>Pentapetalae</taxon>
        <taxon>rosids</taxon>
        <taxon>malvids</taxon>
        <taxon>Malvales</taxon>
        <taxon>Malvaceae</taxon>
        <taxon>Malvoideae</taxon>
        <taxon>Hibiscus</taxon>
    </lineage>
</organism>
<proteinExistence type="predicted"/>
<gene>
    <name evidence="1" type="ORF">F3Y22_tig00111503pilonHSYRG00056</name>
</gene>
<dbReference type="Proteomes" id="UP000436088">
    <property type="component" value="Unassembled WGS sequence"/>
</dbReference>
<evidence type="ECO:0000313" key="1">
    <source>
        <dbReference type="EMBL" id="KAE8677726.1"/>
    </source>
</evidence>
<reference evidence="1" key="1">
    <citation type="submission" date="2019-09" db="EMBL/GenBank/DDBJ databases">
        <title>Draft genome information of white flower Hibiscus syriacus.</title>
        <authorList>
            <person name="Kim Y.-M."/>
        </authorList>
    </citation>
    <scope>NUCLEOTIDE SEQUENCE [LARGE SCALE GENOMIC DNA]</scope>
    <source>
        <strain evidence="1">YM2019G1</strain>
    </source>
</reference>
<dbReference type="EMBL" id="VEPZ02001355">
    <property type="protein sequence ID" value="KAE8677726.1"/>
    <property type="molecule type" value="Genomic_DNA"/>
</dbReference>
<keyword evidence="2" id="KW-1185">Reference proteome</keyword>
<accession>A0A6A2YEW6</accession>
<sequence length="210" mass="24871">MITFVCSVVKHLFMFQRMKDPSWIPRLNNASYWLWSRCSLDPSPDPILDDVQGDIQDGMHNDVHDDQQDIEPECYKEAMESECKDQWIEVMKDEIQSMHENTFKLVKLPKDKRALKNRWIYRENGRLRLHLVSSDVCCEEDEEIEHEEQVHDLHEKGRGGGGMKVEELWNIRVKGEGSSRCHEMVDYHRHHGINGHHSMHVWRQPCVSIR</sequence>
<comment type="caution">
    <text evidence="1">The sequence shown here is derived from an EMBL/GenBank/DDBJ whole genome shotgun (WGS) entry which is preliminary data.</text>
</comment>
<evidence type="ECO:0008006" key="3">
    <source>
        <dbReference type="Google" id="ProtNLM"/>
    </source>
</evidence>
<name>A0A6A2YEW6_HIBSY</name>
<dbReference type="AlphaFoldDB" id="A0A6A2YEW6"/>